<keyword evidence="5" id="KW-0597">Phosphoprotein</keyword>
<dbReference type="EC" id="2.7.13.3" evidence="3"/>
<keyword evidence="12 13" id="KW-0472">Membrane</keyword>
<dbReference type="Gene3D" id="3.30.565.10">
    <property type="entry name" value="Histidine kinase-like ATPase, C-terminal domain"/>
    <property type="match status" value="1"/>
</dbReference>
<evidence type="ECO:0000256" key="6">
    <source>
        <dbReference type="ARBA" id="ARBA00022679"/>
    </source>
</evidence>
<evidence type="ECO:0000259" key="15">
    <source>
        <dbReference type="SMART" id="SM00911"/>
    </source>
</evidence>
<dbReference type="GO" id="GO:0005886">
    <property type="term" value="C:plasma membrane"/>
    <property type="evidence" value="ECO:0007669"/>
    <property type="project" value="UniProtKB-SubCell"/>
</dbReference>
<evidence type="ECO:0000256" key="2">
    <source>
        <dbReference type="ARBA" id="ARBA00004651"/>
    </source>
</evidence>
<dbReference type="GO" id="GO:0005524">
    <property type="term" value="F:ATP binding"/>
    <property type="evidence" value="ECO:0007669"/>
    <property type="project" value="UniProtKB-KW"/>
</dbReference>
<name>D5VN23_CAUST</name>
<keyword evidence="10" id="KW-0067">ATP-binding</keyword>
<organism evidence="16 17">
    <name type="scientific">Caulobacter segnis (strain ATCC 21756 / DSM 7131 / JCM 7823 / NBRC 15250 / LMG 17158 / TK0059)</name>
    <name type="common">Mycoplana segnis</name>
    <dbReference type="NCBI Taxonomy" id="509190"/>
    <lineage>
        <taxon>Bacteria</taxon>
        <taxon>Pseudomonadati</taxon>
        <taxon>Pseudomonadota</taxon>
        <taxon>Alphaproteobacteria</taxon>
        <taxon>Caulobacterales</taxon>
        <taxon>Caulobacteraceae</taxon>
        <taxon>Caulobacter</taxon>
    </lineage>
</organism>
<feature type="transmembrane region" description="Helical" evidence="13">
    <location>
        <begin position="21"/>
        <end position="43"/>
    </location>
</feature>
<gene>
    <name evidence="16" type="ordered locus">Cseg_3466</name>
</gene>
<evidence type="ECO:0000256" key="10">
    <source>
        <dbReference type="ARBA" id="ARBA00022840"/>
    </source>
</evidence>
<dbReference type="PANTHER" id="PTHR41523">
    <property type="entry name" value="TWO-COMPONENT SYSTEM SENSOR PROTEIN"/>
    <property type="match status" value="1"/>
</dbReference>
<keyword evidence="8" id="KW-0547">Nucleotide-binding</keyword>
<evidence type="ECO:0000256" key="9">
    <source>
        <dbReference type="ARBA" id="ARBA00022777"/>
    </source>
</evidence>
<dbReference type="Pfam" id="PF05231">
    <property type="entry name" value="MASE1"/>
    <property type="match status" value="1"/>
</dbReference>
<dbReference type="GO" id="GO:0004673">
    <property type="term" value="F:protein histidine kinase activity"/>
    <property type="evidence" value="ECO:0007669"/>
    <property type="project" value="UniProtKB-EC"/>
</dbReference>
<evidence type="ECO:0000259" key="14">
    <source>
        <dbReference type="SMART" id="SM00065"/>
    </source>
</evidence>
<dbReference type="SMART" id="SM00911">
    <property type="entry name" value="HWE_HK"/>
    <property type="match status" value="1"/>
</dbReference>
<dbReference type="Pfam" id="PF13185">
    <property type="entry name" value="GAF_2"/>
    <property type="match status" value="1"/>
</dbReference>
<dbReference type="InterPro" id="IPR029016">
    <property type="entry name" value="GAF-like_dom_sf"/>
</dbReference>
<dbReference type="eggNOG" id="COG2203">
    <property type="taxonomic scope" value="Bacteria"/>
</dbReference>
<dbReference type="STRING" id="509190.Cseg_3466"/>
<feature type="domain" description="GAF" evidence="14">
    <location>
        <begin position="333"/>
        <end position="488"/>
    </location>
</feature>
<evidence type="ECO:0000256" key="8">
    <source>
        <dbReference type="ARBA" id="ARBA00022741"/>
    </source>
</evidence>
<evidence type="ECO:0000313" key="17">
    <source>
        <dbReference type="Proteomes" id="UP000002629"/>
    </source>
</evidence>
<feature type="transmembrane region" description="Helical" evidence="13">
    <location>
        <begin position="245"/>
        <end position="263"/>
    </location>
</feature>
<feature type="domain" description="Signal transduction histidine kinase HWE region" evidence="15">
    <location>
        <begin position="507"/>
        <end position="586"/>
    </location>
</feature>
<feature type="transmembrane region" description="Helical" evidence="13">
    <location>
        <begin position="220"/>
        <end position="238"/>
    </location>
</feature>
<feature type="transmembrane region" description="Helical" evidence="13">
    <location>
        <begin position="70"/>
        <end position="88"/>
    </location>
</feature>
<keyword evidence="6" id="KW-0808">Transferase</keyword>
<keyword evidence="11 13" id="KW-1133">Transmembrane helix</keyword>
<dbReference type="PANTHER" id="PTHR41523:SF7">
    <property type="entry name" value="HISTIDINE KINASE"/>
    <property type="match status" value="1"/>
</dbReference>
<feature type="transmembrane region" description="Helical" evidence="13">
    <location>
        <begin position="94"/>
        <end position="114"/>
    </location>
</feature>
<comment type="subcellular location">
    <subcellularLocation>
        <location evidence="2">Cell membrane</location>
        <topology evidence="2">Multi-pass membrane protein</topology>
    </subcellularLocation>
</comment>
<dbReference type="Proteomes" id="UP000002629">
    <property type="component" value="Chromosome"/>
</dbReference>
<feature type="transmembrane region" description="Helical" evidence="13">
    <location>
        <begin position="196"/>
        <end position="214"/>
    </location>
</feature>
<feature type="transmembrane region" description="Helical" evidence="13">
    <location>
        <begin position="49"/>
        <end position="65"/>
    </location>
</feature>
<dbReference type="AlphaFoldDB" id="D5VN23"/>
<sequence length="701" mass="74799">MTSVLRGLERMNLTPRTLREWLLVASLALIYCAGAVISLRWAVVPGAGTAFWPSAGIALAAVAYYGPRVWLGALLGRLLTFWVMAAPQPLWTQLVIATATALGALVPVLVLNRLKTNAMLDSLPSALWLVIGAGAGGATISAGAGALMLLLSGSAPGKVDQAFVNWWFGFLTGVLTFAPVFLTWRGALERWSPTRIGHLSLICVATGALAYLIFLRGEGAYSRAWFVFPLLVWAGLAFDARGAALASLLVSLCAFVGTLQGGGPFHNAEPSGGILLTQQFVAVMASTTLILAAVASERRGREALERSESRYKAESAALAVLNETGAVIAAELDLERAVQVVIDAGAALTRARYAAFFYTAPDTQGQSMMLYALSGAPRSAFEAFGHPRPTEVFAPTFEGSATVRSGDITQDPRYGHNAPHFGMPKGHLPVRSYLAVPVRSRSGEIIGGLFFGHSDPDVFDERAQWLAEGVASHAAIAIDNARLYQSAQAELAQRRRAEELQRLLINELNHRVKNTLATVQSLAAQTLRSSDDLATAREAFDRRLMALSATHNLLTQSSWTSAELGDLVRQAAEPFVADRFIAEGPSVSLSPARSLALSMALHELSTNALKYGALSAPDGVIRVTWRVAAGQLDFLWAEEGGPPVVAPTRRGFGTRLISQALARELRGKVRLEHDPAGVRCEISFPLDADDAPGPAEPLPAV</sequence>
<evidence type="ECO:0000313" key="16">
    <source>
        <dbReference type="EMBL" id="ADG11896.1"/>
    </source>
</evidence>
<feature type="transmembrane region" description="Helical" evidence="13">
    <location>
        <begin position="275"/>
        <end position="296"/>
    </location>
</feature>
<dbReference type="eggNOG" id="COG3447">
    <property type="taxonomic scope" value="Bacteria"/>
</dbReference>
<dbReference type="eggNOG" id="COG3920">
    <property type="taxonomic scope" value="Bacteria"/>
</dbReference>
<dbReference type="KEGG" id="cse:Cseg_3466"/>
<evidence type="ECO:0000256" key="1">
    <source>
        <dbReference type="ARBA" id="ARBA00000085"/>
    </source>
</evidence>
<feature type="transmembrane region" description="Helical" evidence="13">
    <location>
        <begin position="163"/>
        <end position="184"/>
    </location>
</feature>
<protein>
    <recommendedName>
        <fullName evidence="3">histidine kinase</fullName>
        <ecNumber evidence="3">2.7.13.3</ecNumber>
    </recommendedName>
</protein>
<dbReference type="InterPro" id="IPR011102">
    <property type="entry name" value="Sig_transdc_His_kinase_HWE"/>
</dbReference>
<evidence type="ECO:0000256" key="12">
    <source>
        <dbReference type="ARBA" id="ARBA00023136"/>
    </source>
</evidence>
<evidence type="ECO:0000256" key="13">
    <source>
        <dbReference type="SAM" id="Phobius"/>
    </source>
</evidence>
<evidence type="ECO:0000256" key="4">
    <source>
        <dbReference type="ARBA" id="ARBA00022475"/>
    </source>
</evidence>
<reference evidence="17" key="1">
    <citation type="journal article" date="2011" name="J. Bacteriol.">
        <title>Genome sequences of eight morphologically diverse alphaproteobacteria.</title>
        <authorList>
            <consortium name="US DOE Joint Genome Institute"/>
            <person name="Brown P.J."/>
            <person name="Kysela D.T."/>
            <person name="Buechlein A."/>
            <person name="Hemmerich C."/>
            <person name="Brun Y.V."/>
        </authorList>
    </citation>
    <scope>NUCLEOTIDE SEQUENCE [LARGE SCALE GENOMIC DNA]</scope>
    <source>
        <strain evidence="17">ATCC 21756 / DSM 7131 / JCM 7823 / NBRC 15250 / LMG 17158 / TK0059</strain>
    </source>
</reference>
<comment type="catalytic activity">
    <reaction evidence="1">
        <text>ATP + protein L-histidine = ADP + protein N-phospho-L-histidine.</text>
        <dbReference type="EC" id="2.7.13.3"/>
    </reaction>
</comment>
<evidence type="ECO:0000256" key="7">
    <source>
        <dbReference type="ARBA" id="ARBA00022692"/>
    </source>
</evidence>
<keyword evidence="7 13" id="KW-0812">Transmembrane</keyword>
<dbReference type="SUPFAM" id="SSF55874">
    <property type="entry name" value="ATPase domain of HSP90 chaperone/DNA topoisomerase II/histidine kinase"/>
    <property type="match status" value="1"/>
</dbReference>
<dbReference type="Gene3D" id="3.30.450.40">
    <property type="match status" value="1"/>
</dbReference>
<dbReference type="InterPro" id="IPR003018">
    <property type="entry name" value="GAF"/>
</dbReference>
<dbReference type="EMBL" id="CP002008">
    <property type="protein sequence ID" value="ADG11896.1"/>
    <property type="molecule type" value="Genomic_DNA"/>
</dbReference>
<evidence type="ECO:0000256" key="5">
    <source>
        <dbReference type="ARBA" id="ARBA00022553"/>
    </source>
</evidence>
<dbReference type="SMART" id="SM00065">
    <property type="entry name" value="GAF"/>
    <property type="match status" value="1"/>
</dbReference>
<dbReference type="SUPFAM" id="SSF55781">
    <property type="entry name" value="GAF domain-like"/>
    <property type="match status" value="1"/>
</dbReference>
<dbReference type="InterPro" id="IPR007895">
    <property type="entry name" value="MASE1"/>
</dbReference>
<evidence type="ECO:0000256" key="11">
    <source>
        <dbReference type="ARBA" id="ARBA00022989"/>
    </source>
</evidence>
<dbReference type="HOGENOM" id="CLU_393151_0_0_5"/>
<keyword evidence="4" id="KW-1003">Cell membrane</keyword>
<dbReference type="Pfam" id="PF07536">
    <property type="entry name" value="HWE_HK"/>
    <property type="match status" value="1"/>
</dbReference>
<keyword evidence="9 16" id="KW-0418">Kinase</keyword>
<evidence type="ECO:0000256" key="3">
    <source>
        <dbReference type="ARBA" id="ARBA00012438"/>
    </source>
</evidence>
<dbReference type="RefSeq" id="WP_013080543.1">
    <property type="nucleotide sequence ID" value="NC_014100.1"/>
</dbReference>
<accession>D5VN23</accession>
<feature type="transmembrane region" description="Helical" evidence="13">
    <location>
        <begin position="126"/>
        <end position="151"/>
    </location>
</feature>
<proteinExistence type="predicted"/>
<dbReference type="InterPro" id="IPR036890">
    <property type="entry name" value="HATPase_C_sf"/>
</dbReference>